<dbReference type="AlphaFoldDB" id="A0A832T4F0"/>
<dbReference type="InterPro" id="IPR015947">
    <property type="entry name" value="PUA-like_sf"/>
</dbReference>
<dbReference type="SUPFAM" id="SSF88697">
    <property type="entry name" value="PUA domain-like"/>
    <property type="match status" value="1"/>
</dbReference>
<protein>
    <submittedName>
        <fullName evidence="1">Uncharacterized protein</fullName>
    </submittedName>
</protein>
<organism evidence="1 2">
    <name type="scientific">Methanocaldococcus jannaschii</name>
    <dbReference type="NCBI Taxonomy" id="2190"/>
    <lineage>
        <taxon>Archaea</taxon>
        <taxon>Methanobacteriati</taxon>
        <taxon>Methanobacteriota</taxon>
        <taxon>Methanomada group</taxon>
        <taxon>Methanococci</taxon>
        <taxon>Methanococcales</taxon>
        <taxon>Methanocaldococcaceae</taxon>
        <taxon>Methanocaldococcus</taxon>
    </lineage>
</organism>
<dbReference type="Gene3D" id="3.10.590.10">
    <property type="entry name" value="ph1033 like domains"/>
    <property type="match status" value="1"/>
</dbReference>
<sequence>MTYWLFSSNNIRNIEICYNHMIWGFWDRNAGEKQKKNWRSFIRKYNQIKPFDVAVFQIAKTGEIHAIGVIKETYYDDQTPIWDNEINLNKVTFPWRVSFSVIIFSKEAVIKRFIKIQDYIDGYGLGELEHHDFNEILKAFQKKFGMISIK</sequence>
<proteinExistence type="predicted"/>
<evidence type="ECO:0000313" key="1">
    <source>
        <dbReference type="EMBL" id="HII59843.1"/>
    </source>
</evidence>
<comment type="caution">
    <text evidence="1">The sequence shown here is derived from an EMBL/GenBank/DDBJ whole genome shotgun (WGS) entry which is preliminary data.</text>
</comment>
<dbReference type="RefSeq" id="WP_064496811.1">
    <property type="nucleotide sequence ID" value="NC_000909.1"/>
</dbReference>
<reference evidence="1" key="1">
    <citation type="journal article" date="2020" name="bioRxiv">
        <title>A rank-normalized archaeal taxonomy based on genome phylogeny resolves widespread incomplete and uneven classifications.</title>
        <authorList>
            <person name="Rinke C."/>
            <person name="Chuvochina M."/>
            <person name="Mussig A.J."/>
            <person name="Chaumeil P.-A."/>
            <person name="Waite D.W."/>
            <person name="Whitman W.B."/>
            <person name="Parks D.H."/>
            <person name="Hugenholtz P."/>
        </authorList>
    </citation>
    <scope>NUCLEOTIDE SEQUENCE</scope>
    <source>
        <strain evidence="1">UBA8849</strain>
    </source>
</reference>
<accession>A0A832T4F0</accession>
<evidence type="ECO:0000313" key="2">
    <source>
        <dbReference type="Proteomes" id="UP000645676"/>
    </source>
</evidence>
<gene>
    <name evidence="1" type="ORF">HA335_04620</name>
</gene>
<dbReference type="EMBL" id="DUJR01000024">
    <property type="protein sequence ID" value="HII59843.1"/>
    <property type="molecule type" value="Genomic_DNA"/>
</dbReference>
<name>A0A832T4F0_9EURY</name>
<dbReference type="Proteomes" id="UP000645676">
    <property type="component" value="Unassembled WGS sequence"/>
</dbReference>